<feature type="region of interest" description="Disordered" evidence="1">
    <location>
        <begin position="866"/>
        <end position="903"/>
    </location>
</feature>
<feature type="compositionally biased region" description="Acidic residues" evidence="1">
    <location>
        <begin position="617"/>
        <end position="633"/>
    </location>
</feature>
<organism evidence="2 3">
    <name type="scientific">Jaminaea rosea</name>
    <dbReference type="NCBI Taxonomy" id="1569628"/>
    <lineage>
        <taxon>Eukaryota</taxon>
        <taxon>Fungi</taxon>
        <taxon>Dikarya</taxon>
        <taxon>Basidiomycota</taxon>
        <taxon>Ustilaginomycotina</taxon>
        <taxon>Exobasidiomycetes</taxon>
        <taxon>Microstromatales</taxon>
        <taxon>Microstromatales incertae sedis</taxon>
        <taxon>Jaminaea</taxon>
    </lineage>
</organism>
<proteinExistence type="predicted"/>
<dbReference type="STRING" id="1569628.A0A316UNZ6"/>
<feature type="compositionally biased region" description="Low complexity" evidence="1">
    <location>
        <begin position="496"/>
        <end position="542"/>
    </location>
</feature>
<feature type="compositionally biased region" description="Basic and acidic residues" evidence="1">
    <location>
        <begin position="710"/>
        <end position="765"/>
    </location>
</feature>
<feature type="compositionally biased region" description="Pro residues" evidence="1">
    <location>
        <begin position="559"/>
        <end position="569"/>
    </location>
</feature>
<evidence type="ECO:0000313" key="3">
    <source>
        <dbReference type="Proteomes" id="UP000245884"/>
    </source>
</evidence>
<sequence length="937" mass="98720">MTTTMAMPAEAATTNEQQAGPSQPAKKTAAAKKRKNPSAAAADAPAQPNTLLFGGHIGTTSSHPPPPGWLGAGGGHRRTLPESILPFKLPTRSHGQPIAPAANDDQDSSSSSSSDSDDSDDSDPESSARRKRRRATSAAHRSGMLLNQSLRQSRLFYMASLLPPHSHRTKAGLQFPNSIPEEQLHGMVPAQKGTYNVVPLGKVQLEIDPHLFANTRIFEMTKASLAPPGASGSPPVAGSGGRPTPQGSPKEKGAKKTGPKGGRKSGEPKAPKVSKKDAKAQQQQRQAEQPAPSGMPPHMRPTANASGSGSGSGPSSPLTSPPPADSSPRPPPPQGSTSSSSSNTPQPPTAKQIDPNLVNRVNAKAANDPGLRALLHVAAKGQASPEQLRELGLVIAKVTKEMEVEGFKVQTGMARSPPQSQQGSKPPPPLPKPGGSKEGEDGLGSGKGKAKSKGKGKDKAIKEEQQGGPESGPSSATATESAPVTKPSKPKKAKAAAETSEGAAINTAAAPSSASSGAADRTPAEASATTSSNSTKTTAKSARPAPSTSSSIRPLAVTPTPPPPKPNRPPILIVEFRESLSHRYYLPVHSALVTRTLRRQTPYASTGVREMISGLGDDAEEMDGGEEIEEDGSVGEKGTRGFPVTIRFTAVAPSKDEFRRGQGQQQEQQHQTLAALWEAVGRVPGVTTIGGEEEESKGLNPITQASSESRSMDVDRPTAGEAEKDDLSRAEGDEQEEAQRRALELKARHEAEIQRQREVARKEADDLVRREKEHVATLERALSAALSHLPAPLALDWSKPLPPGLEPHLTDNFAPQLGSSVQFGIAGQVDGRRKNTSINASASVPQLLGADEDLEVDGDMTIASASSFSQDVSHPPIPTGLTRSGKPKRRPRPVATHNADGSLKREMTSRWRVSLVWWELRKRSRVGADDERHSHPC</sequence>
<dbReference type="GeneID" id="37025617"/>
<feature type="compositionally biased region" description="Acidic residues" evidence="1">
    <location>
        <begin position="115"/>
        <end position="124"/>
    </location>
</feature>
<feature type="region of interest" description="Disordered" evidence="1">
    <location>
        <begin position="407"/>
        <end position="570"/>
    </location>
</feature>
<name>A0A316UNZ6_9BASI</name>
<feature type="compositionally biased region" description="Low complexity" evidence="1">
    <location>
        <begin position="280"/>
        <end position="291"/>
    </location>
</feature>
<dbReference type="Proteomes" id="UP000245884">
    <property type="component" value="Unassembled WGS sequence"/>
</dbReference>
<feature type="compositionally biased region" description="Low complexity" evidence="1">
    <location>
        <begin position="1"/>
        <end position="14"/>
    </location>
</feature>
<feature type="region of interest" description="Disordered" evidence="1">
    <location>
        <begin position="1"/>
        <end position="143"/>
    </location>
</feature>
<keyword evidence="3" id="KW-1185">Reference proteome</keyword>
<accession>A0A316UNZ6</accession>
<feature type="compositionally biased region" description="Low complexity" evidence="1">
    <location>
        <begin position="335"/>
        <end position="344"/>
    </location>
</feature>
<reference evidence="2 3" key="1">
    <citation type="journal article" date="2018" name="Mol. Biol. Evol.">
        <title>Broad Genomic Sampling Reveals a Smut Pathogenic Ancestry of the Fungal Clade Ustilaginomycotina.</title>
        <authorList>
            <person name="Kijpornyongpan T."/>
            <person name="Mondo S.J."/>
            <person name="Barry K."/>
            <person name="Sandor L."/>
            <person name="Lee J."/>
            <person name="Lipzen A."/>
            <person name="Pangilinan J."/>
            <person name="LaButti K."/>
            <person name="Hainaut M."/>
            <person name="Henrissat B."/>
            <person name="Grigoriev I.V."/>
            <person name="Spatafora J.W."/>
            <person name="Aime M.C."/>
        </authorList>
    </citation>
    <scope>NUCLEOTIDE SEQUENCE [LARGE SCALE GENOMIC DNA]</scope>
    <source>
        <strain evidence="2 3">MCA 5214</strain>
    </source>
</reference>
<dbReference type="AlphaFoldDB" id="A0A316UNZ6"/>
<dbReference type="RefSeq" id="XP_025361611.1">
    <property type="nucleotide sequence ID" value="XM_025503794.1"/>
</dbReference>
<protein>
    <submittedName>
        <fullName evidence="2">Uncharacterized protein</fullName>
    </submittedName>
</protein>
<dbReference type="EMBL" id="KZ819669">
    <property type="protein sequence ID" value="PWN26999.1"/>
    <property type="molecule type" value="Genomic_DNA"/>
</dbReference>
<feature type="region of interest" description="Disordered" evidence="1">
    <location>
        <begin position="688"/>
        <end position="765"/>
    </location>
</feature>
<dbReference type="OrthoDB" id="2162994at2759"/>
<gene>
    <name evidence="2" type="ORF">BDZ90DRAFT_183484</name>
</gene>
<evidence type="ECO:0000256" key="1">
    <source>
        <dbReference type="SAM" id="MobiDB-lite"/>
    </source>
</evidence>
<feature type="region of interest" description="Disordered" evidence="1">
    <location>
        <begin position="224"/>
        <end position="364"/>
    </location>
</feature>
<feature type="compositionally biased region" description="Low complexity" evidence="1">
    <location>
        <begin position="224"/>
        <end position="237"/>
    </location>
</feature>
<evidence type="ECO:0000313" key="2">
    <source>
        <dbReference type="EMBL" id="PWN26999.1"/>
    </source>
</evidence>
<feature type="compositionally biased region" description="Basic and acidic residues" evidence="1">
    <location>
        <begin position="455"/>
        <end position="465"/>
    </location>
</feature>
<feature type="region of interest" description="Disordered" evidence="1">
    <location>
        <begin position="616"/>
        <end position="640"/>
    </location>
</feature>
<feature type="compositionally biased region" description="Pro residues" evidence="1">
    <location>
        <begin position="319"/>
        <end position="334"/>
    </location>
</feature>
<feature type="compositionally biased region" description="Basic and acidic residues" evidence="1">
    <location>
        <begin position="264"/>
        <end position="279"/>
    </location>
</feature>